<keyword evidence="3" id="KW-0560">Oxidoreductase</keyword>
<keyword evidence="1" id="KW-0285">Flavoprotein</keyword>
<organism evidence="6 7">
    <name type="scientific">Micromonospora andamanensis</name>
    <dbReference type="NCBI Taxonomy" id="1287068"/>
    <lineage>
        <taxon>Bacteria</taxon>
        <taxon>Bacillati</taxon>
        <taxon>Actinomycetota</taxon>
        <taxon>Actinomycetes</taxon>
        <taxon>Micromonosporales</taxon>
        <taxon>Micromonosporaceae</taxon>
        <taxon>Micromonospora</taxon>
    </lineage>
</organism>
<dbReference type="Gene3D" id="3.20.20.30">
    <property type="entry name" value="Luciferase-like domain"/>
    <property type="match status" value="1"/>
</dbReference>
<dbReference type="SUPFAM" id="SSF51679">
    <property type="entry name" value="Bacterial luciferase-like"/>
    <property type="match status" value="1"/>
</dbReference>
<dbReference type="GO" id="GO:0004497">
    <property type="term" value="F:monooxygenase activity"/>
    <property type="evidence" value="ECO:0007669"/>
    <property type="project" value="UniProtKB-KW"/>
</dbReference>
<dbReference type="CDD" id="cd01094">
    <property type="entry name" value="Alkanesulfonate_monoxygenase"/>
    <property type="match status" value="1"/>
</dbReference>
<name>A0ABQ4HTL0_9ACTN</name>
<dbReference type="PANTHER" id="PTHR42847">
    <property type="entry name" value="ALKANESULFONATE MONOOXYGENASE"/>
    <property type="match status" value="1"/>
</dbReference>
<proteinExistence type="predicted"/>
<keyword evidence="4 6" id="KW-0503">Monooxygenase</keyword>
<accession>A0ABQ4HTL0</accession>
<dbReference type="Proteomes" id="UP000647017">
    <property type="component" value="Unassembled WGS sequence"/>
</dbReference>
<comment type="caution">
    <text evidence="6">The sequence shown here is derived from an EMBL/GenBank/DDBJ whole genome shotgun (WGS) entry which is preliminary data.</text>
</comment>
<dbReference type="RefSeq" id="WP_204005266.1">
    <property type="nucleotide sequence ID" value="NZ_BOOZ01000009.1"/>
</dbReference>
<evidence type="ECO:0000256" key="4">
    <source>
        <dbReference type="ARBA" id="ARBA00023033"/>
    </source>
</evidence>
<feature type="domain" description="Luciferase-like" evidence="5">
    <location>
        <begin position="7"/>
        <end position="331"/>
    </location>
</feature>
<keyword evidence="2" id="KW-0288">FMN</keyword>
<protein>
    <submittedName>
        <fullName evidence="6">Alkanesulfonate monooxygenase</fullName>
    </submittedName>
</protein>
<keyword evidence="7" id="KW-1185">Reference proteome</keyword>
<sequence length="367" mass="40054">MSLAIYWFIPAHGDGRDVAKSAAGETLTRPPRRDPNVAYLAQVARAADGLGFTGALVPFGMFCEDPWLVSAALAAQTARLRFMLALRTGLISPPLVAQMAATLQRISGGRLLFNVVTGGDHDEQRRYGDALPHDERYARTAELLEVLDRAWAGDEFDFRGEHYQVDRGRVVRPYPLRTPVFVGGSSPAAQAVAARYADVYLVWGESPAGLAELIGAARRLAEEHGRALAFGTRYHVIARDTAAEAWQVARELLDGMEPSRIREAQARFRRSESVGQRRMSALTEGAAGLETYPNIWAGYGLVRPGAGAALVGSHDEVADRIAELHGMGIDHLILSGQPHLEEVYRFGEGVLPRLRTRGLLAELEPAR</sequence>
<dbReference type="InterPro" id="IPR036661">
    <property type="entry name" value="Luciferase-like_sf"/>
</dbReference>
<dbReference type="PANTHER" id="PTHR42847:SF4">
    <property type="entry name" value="ALKANESULFONATE MONOOXYGENASE-RELATED"/>
    <property type="match status" value="1"/>
</dbReference>
<evidence type="ECO:0000313" key="7">
    <source>
        <dbReference type="Proteomes" id="UP000647017"/>
    </source>
</evidence>
<evidence type="ECO:0000259" key="5">
    <source>
        <dbReference type="Pfam" id="PF00296"/>
    </source>
</evidence>
<evidence type="ECO:0000256" key="3">
    <source>
        <dbReference type="ARBA" id="ARBA00023002"/>
    </source>
</evidence>
<gene>
    <name evidence="6" type="primary">ssuD_2</name>
    <name evidence="6" type="ORF">Van01_21640</name>
</gene>
<evidence type="ECO:0000256" key="1">
    <source>
        <dbReference type="ARBA" id="ARBA00022630"/>
    </source>
</evidence>
<evidence type="ECO:0000313" key="6">
    <source>
        <dbReference type="EMBL" id="GIJ08950.1"/>
    </source>
</evidence>
<reference evidence="6 7" key="1">
    <citation type="submission" date="2021-01" db="EMBL/GenBank/DDBJ databases">
        <title>Whole genome shotgun sequence of Verrucosispora andamanensis NBRC 109075.</title>
        <authorList>
            <person name="Komaki H."/>
            <person name="Tamura T."/>
        </authorList>
    </citation>
    <scope>NUCLEOTIDE SEQUENCE [LARGE SCALE GENOMIC DNA]</scope>
    <source>
        <strain evidence="6 7">NBRC 109075</strain>
    </source>
</reference>
<dbReference type="EMBL" id="BOOZ01000009">
    <property type="protein sequence ID" value="GIJ08950.1"/>
    <property type="molecule type" value="Genomic_DNA"/>
</dbReference>
<dbReference type="InterPro" id="IPR011251">
    <property type="entry name" value="Luciferase-like_dom"/>
</dbReference>
<dbReference type="Pfam" id="PF00296">
    <property type="entry name" value="Bac_luciferase"/>
    <property type="match status" value="1"/>
</dbReference>
<dbReference type="InterPro" id="IPR050172">
    <property type="entry name" value="SsuD_RutA_monooxygenase"/>
</dbReference>
<evidence type="ECO:0000256" key="2">
    <source>
        <dbReference type="ARBA" id="ARBA00022643"/>
    </source>
</evidence>